<dbReference type="InterPro" id="IPR046947">
    <property type="entry name" value="LytR-like"/>
</dbReference>
<gene>
    <name evidence="4" type="ORF">EI427_05290</name>
</gene>
<keyword evidence="5" id="KW-1185">Reference proteome</keyword>
<feature type="modified residue" description="4-aspartylphosphate" evidence="1">
    <location>
        <position position="58"/>
    </location>
</feature>
<dbReference type="SMART" id="SM00850">
    <property type="entry name" value="LytTR"/>
    <property type="match status" value="1"/>
</dbReference>
<evidence type="ECO:0000256" key="1">
    <source>
        <dbReference type="PROSITE-ProRule" id="PRU00169"/>
    </source>
</evidence>
<organism evidence="4 5">
    <name type="scientific">Flammeovirga pectinis</name>
    <dbReference type="NCBI Taxonomy" id="2494373"/>
    <lineage>
        <taxon>Bacteria</taxon>
        <taxon>Pseudomonadati</taxon>
        <taxon>Bacteroidota</taxon>
        <taxon>Cytophagia</taxon>
        <taxon>Cytophagales</taxon>
        <taxon>Flammeovirgaceae</taxon>
        <taxon>Flammeovirga</taxon>
    </lineage>
</organism>
<dbReference type="InterPro" id="IPR001789">
    <property type="entry name" value="Sig_transdc_resp-reg_receiver"/>
</dbReference>
<dbReference type="RefSeq" id="WP_126612385.1">
    <property type="nucleotide sequence ID" value="NZ_CP034562.1"/>
</dbReference>
<dbReference type="Gene3D" id="2.40.50.1020">
    <property type="entry name" value="LytTr DNA-binding domain"/>
    <property type="match status" value="1"/>
</dbReference>
<reference evidence="4 5" key="1">
    <citation type="submission" date="2018-12" db="EMBL/GenBank/DDBJ databases">
        <title>Flammeovirga pectinis sp. nov., isolated from the gut of the Korean scallop, Patinopecten yessoensis.</title>
        <authorList>
            <person name="Bae J.-W."/>
            <person name="Jeong Y.-S."/>
            <person name="Kang W."/>
        </authorList>
    </citation>
    <scope>NUCLEOTIDE SEQUENCE [LARGE SCALE GENOMIC DNA]</scope>
    <source>
        <strain evidence="4 5">L12M1</strain>
    </source>
</reference>
<dbReference type="OrthoDB" id="1646880at2"/>
<dbReference type="Pfam" id="PF00072">
    <property type="entry name" value="Response_reg"/>
    <property type="match status" value="1"/>
</dbReference>
<sequence length="248" mass="28335">MEDKKIKTIIVDDEHLARSLIADYVSKVPYLELLGTFKNAIEAMAFLQSNTIDLMFLDIQMPNLSGIEFVESMGGNKPMIVFTTAYSEYAIKGFELNAFDYLLKPITFPRFLQTINKVGKQFELLTSSKNETNQVNHSLPVQNITTKNDSITIKADYKLYRIKFDELLYMEGQKEYVAFHTSHKSILTLTSLKKLENDLPSEKFIRIHKSYIVNINAIETLEGNMLGVNGVELPVGLSYRAELLKIFE</sequence>
<dbReference type="GO" id="GO:0003677">
    <property type="term" value="F:DNA binding"/>
    <property type="evidence" value="ECO:0007669"/>
    <property type="project" value="InterPro"/>
</dbReference>
<feature type="domain" description="HTH LytTR-type" evidence="3">
    <location>
        <begin position="151"/>
        <end position="248"/>
    </location>
</feature>
<dbReference type="SMART" id="SM00448">
    <property type="entry name" value="REC"/>
    <property type="match status" value="1"/>
</dbReference>
<evidence type="ECO:0000259" key="2">
    <source>
        <dbReference type="PROSITE" id="PS50110"/>
    </source>
</evidence>
<feature type="domain" description="Response regulatory" evidence="2">
    <location>
        <begin position="7"/>
        <end position="119"/>
    </location>
</feature>
<protein>
    <submittedName>
        <fullName evidence="4">Response regulator transcription factor</fullName>
    </submittedName>
</protein>
<dbReference type="SUPFAM" id="SSF52172">
    <property type="entry name" value="CheY-like"/>
    <property type="match status" value="1"/>
</dbReference>
<dbReference type="EMBL" id="CP034562">
    <property type="protein sequence ID" value="AZQ61666.1"/>
    <property type="molecule type" value="Genomic_DNA"/>
</dbReference>
<dbReference type="FunFam" id="3.40.50.2300:FF:000051">
    <property type="entry name" value="Two-component response regulator yehT"/>
    <property type="match status" value="1"/>
</dbReference>
<dbReference type="Pfam" id="PF04397">
    <property type="entry name" value="LytTR"/>
    <property type="match status" value="1"/>
</dbReference>
<evidence type="ECO:0000313" key="4">
    <source>
        <dbReference type="EMBL" id="AZQ61666.1"/>
    </source>
</evidence>
<accession>A0A3S9P0H4</accession>
<dbReference type="KEGG" id="fll:EI427_05290"/>
<evidence type="ECO:0000313" key="5">
    <source>
        <dbReference type="Proteomes" id="UP000267268"/>
    </source>
</evidence>
<dbReference type="GO" id="GO:0000156">
    <property type="term" value="F:phosphorelay response regulator activity"/>
    <property type="evidence" value="ECO:0007669"/>
    <property type="project" value="InterPro"/>
</dbReference>
<name>A0A3S9P0H4_9BACT</name>
<dbReference type="AlphaFoldDB" id="A0A3S9P0H4"/>
<keyword evidence="1" id="KW-0597">Phosphoprotein</keyword>
<dbReference type="PROSITE" id="PS50930">
    <property type="entry name" value="HTH_LYTTR"/>
    <property type="match status" value="1"/>
</dbReference>
<proteinExistence type="predicted"/>
<dbReference type="InterPro" id="IPR007492">
    <property type="entry name" value="LytTR_DNA-bd_dom"/>
</dbReference>
<dbReference type="PANTHER" id="PTHR37299:SF1">
    <property type="entry name" value="STAGE 0 SPORULATION PROTEIN A HOMOLOG"/>
    <property type="match status" value="1"/>
</dbReference>
<evidence type="ECO:0000259" key="3">
    <source>
        <dbReference type="PROSITE" id="PS50930"/>
    </source>
</evidence>
<dbReference type="Proteomes" id="UP000267268">
    <property type="component" value="Chromosome 1"/>
</dbReference>
<dbReference type="Gene3D" id="3.40.50.2300">
    <property type="match status" value="1"/>
</dbReference>
<dbReference type="PANTHER" id="PTHR37299">
    <property type="entry name" value="TRANSCRIPTIONAL REGULATOR-RELATED"/>
    <property type="match status" value="1"/>
</dbReference>
<dbReference type="InterPro" id="IPR011006">
    <property type="entry name" value="CheY-like_superfamily"/>
</dbReference>
<dbReference type="PROSITE" id="PS50110">
    <property type="entry name" value="RESPONSE_REGULATORY"/>
    <property type="match status" value="1"/>
</dbReference>